<dbReference type="PANTHER" id="PTHR11240">
    <property type="entry name" value="RIBONUCLEASE T2"/>
    <property type="match status" value="1"/>
</dbReference>
<dbReference type="eggNOG" id="COG3719">
    <property type="taxonomic scope" value="Bacteria"/>
</dbReference>
<evidence type="ECO:0000313" key="4">
    <source>
        <dbReference type="Proteomes" id="UP000008291"/>
    </source>
</evidence>
<dbReference type="EMBL" id="CP000116">
    <property type="protein sequence ID" value="AAZ98086.1"/>
    <property type="molecule type" value="Genomic_DNA"/>
</dbReference>
<dbReference type="GO" id="GO:0006401">
    <property type="term" value="P:RNA catabolic process"/>
    <property type="evidence" value="ECO:0007669"/>
    <property type="project" value="UniProtKB-ARBA"/>
</dbReference>
<dbReference type="Proteomes" id="UP000008291">
    <property type="component" value="Chromosome"/>
</dbReference>
<dbReference type="PROSITE" id="PS00530">
    <property type="entry name" value="RNASE_T2_1"/>
    <property type="match status" value="1"/>
</dbReference>
<dbReference type="OrthoDB" id="4720638at2"/>
<keyword evidence="4" id="KW-1185">Reference proteome</keyword>
<proteinExistence type="inferred from homology"/>
<dbReference type="KEGG" id="tbd:Tbd_2133"/>
<dbReference type="PROSITE" id="PS00531">
    <property type="entry name" value="RNASE_T2_2"/>
    <property type="match status" value="1"/>
</dbReference>
<evidence type="ECO:0000313" key="3">
    <source>
        <dbReference type="EMBL" id="AAZ98086.1"/>
    </source>
</evidence>
<dbReference type="Gene3D" id="3.90.730.10">
    <property type="entry name" value="Ribonuclease T2-like"/>
    <property type="match status" value="1"/>
</dbReference>
<dbReference type="RefSeq" id="WP_011312645.1">
    <property type="nucleotide sequence ID" value="NC_007404.1"/>
</dbReference>
<protein>
    <submittedName>
        <fullName evidence="3">Putative ribonuclease I</fullName>
    </submittedName>
</protein>
<dbReference type="SUPFAM" id="SSF55895">
    <property type="entry name" value="Ribonuclease Rh-like"/>
    <property type="match status" value="1"/>
</dbReference>
<dbReference type="STRING" id="292415.Tbd_2133"/>
<dbReference type="PANTHER" id="PTHR11240:SF22">
    <property type="entry name" value="RIBONUCLEASE T2"/>
    <property type="match status" value="1"/>
</dbReference>
<sequence>MESTNFTGISGARSARLRDVFAVWSAGRAGRTAGRWLALGLLLWSVSVRAEAPRFDFYLLALSVAPAFCEDAPQRKRGFAQCKALSERDFKRVPLTLHGLWPNREDRRHPAYCAGKSARAFCALPAPALPSETEAALRQFMPATADCLERHQWAKHGSCSGLAPAEYFSASAALSARVNRAIGDELARHMGREVDLALLRERLRENDRSLEQAVVFECRTPRTPDPAKRRPMLREVHVYFNRDPVTGAPGQPLPYVRAGAKHYNSGCPRGRAYVDSPLD</sequence>
<dbReference type="InterPro" id="IPR001568">
    <property type="entry name" value="RNase_T2-like"/>
</dbReference>
<comment type="similarity">
    <text evidence="1 2">Belongs to the RNase T2 family.</text>
</comment>
<gene>
    <name evidence="3" type="ordered locus">Tbd_2133</name>
</gene>
<dbReference type="AlphaFoldDB" id="Q3SET5"/>
<dbReference type="GO" id="GO:0033897">
    <property type="term" value="F:ribonuclease T2 activity"/>
    <property type="evidence" value="ECO:0007669"/>
    <property type="project" value="InterPro"/>
</dbReference>
<accession>Q3SET5</accession>
<reference evidence="3 4" key="1">
    <citation type="journal article" date="2006" name="J. Bacteriol.">
        <title>The genome sequence of the obligately chemolithoautotrophic, facultatively anaerobic bacterium Thiobacillus denitrificans.</title>
        <authorList>
            <person name="Beller H.R."/>
            <person name="Chain P.S."/>
            <person name="Letain T.E."/>
            <person name="Chakicherla A."/>
            <person name="Larimer F.W."/>
            <person name="Richardson P.M."/>
            <person name="Coleman M.A."/>
            <person name="Wood A.P."/>
            <person name="Kelly D.P."/>
        </authorList>
    </citation>
    <scope>NUCLEOTIDE SEQUENCE [LARGE SCALE GENOMIC DNA]</scope>
    <source>
        <strain evidence="3 4">ATCC 25259</strain>
    </source>
</reference>
<evidence type="ECO:0000256" key="1">
    <source>
        <dbReference type="ARBA" id="ARBA00007469"/>
    </source>
</evidence>
<dbReference type="HOGENOM" id="CLU_066598_1_0_4"/>
<organism evidence="3 4">
    <name type="scientific">Thiobacillus denitrificans (strain ATCC 25259 / T1)</name>
    <dbReference type="NCBI Taxonomy" id="292415"/>
    <lineage>
        <taxon>Bacteria</taxon>
        <taxon>Pseudomonadati</taxon>
        <taxon>Pseudomonadota</taxon>
        <taxon>Betaproteobacteria</taxon>
        <taxon>Nitrosomonadales</taxon>
        <taxon>Thiobacillaceae</taxon>
        <taxon>Thiobacillus</taxon>
    </lineage>
</organism>
<dbReference type="InterPro" id="IPR036430">
    <property type="entry name" value="RNase_T2-like_sf"/>
</dbReference>
<dbReference type="Pfam" id="PF00445">
    <property type="entry name" value="Ribonuclease_T2"/>
    <property type="match status" value="1"/>
</dbReference>
<dbReference type="InterPro" id="IPR033130">
    <property type="entry name" value="RNase_T2_His_AS_2"/>
</dbReference>
<evidence type="ECO:0000256" key="2">
    <source>
        <dbReference type="RuleBase" id="RU004328"/>
    </source>
</evidence>
<name>Q3SET5_THIDA</name>
<dbReference type="GO" id="GO:0003723">
    <property type="term" value="F:RNA binding"/>
    <property type="evidence" value="ECO:0007669"/>
    <property type="project" value="InterPro"/>
</dbReference>
<dbReference type="InterPro" id="IPR018188">
    <property type="entry name" value="RNase_T2_His_AS_1"/>
</dbReference>